<dbReference type="PANTHER" id="PTHR20978">
    <property type="entry name" value="SPLICING FACTOR 3B SUBUNIT 5"/>
    <property type="match status" value="1"/>
</dbReference>
<proteinExistence type="predicted"/>
<organism evidence="2 3">
    <name type="scientific">Paraconiothyrium brasiliense</name>
    <dbReference type="NCBI Taxonomy" id="300254"/>
    <lineage>
        <taxon>Eukaryota</taxon>
        <taxon>Fungi</taxon>
        <taxon>Dikarya</taxon>
        <taxon>Ascomycota</taxon>
        <taxon>Pezizomycotina</taxon>
        <taxon>Dothideomycetes</taxon>
        <taxon>Pleosporomycetidae</taxon>
        <taxon>Pleosporales</taxon>
        <taxon>Massarineae</taxon>
        <taxon>Didymosphaeriaceae</taxon>
        <taxon>Paraconiothyrium</taxon>
    </lineage>
</organism>
<keyword evidence="3" id="KW-1185">Reference proteome</keyword>
<reference evidence="2 3" key="1">
    <citation type="submission" date="2024-02" db="EMBL/GenBank/DDBJ databases">
        <title>De novo assembly and annotation of 12 fungi associated with fruit tree decline syndrome in Ontario, Canada.</title>
        <authorList>
            <person name="Sulman M."/>
            <person name="Ellouze W."/>
            <person name="Ilyukhin E."/>
        </authorList>
    </citation>
    <scope>NUCLEOTIDE SEQUENCE [LARGE SCALE GENOMIC DNA]</scope>
    <source>
        <strain evidence="2 3">M42-189</strain>
    </source>
</reference>
<dbReference type="Proteomes" id="UP001521785">
    <property type="component" value="Unassembled WGS sequence"/>
</dbReference>
<feature type="region of interest" description="Disordered" evidence="1">
    <location>
        <begin position="74"/>
        <end position="127"/>
    </location>
</feature>
<protein>
    <recommendedName>
        <fullName evidence="4">Splicing factor subunit</fullName>
    </recommendedName>
</protein>
<evidence type="ECO:0008006" key="4">
    <source>
        <dbReference type="Google" id="ProtNLM"/>
    </source>
</evidence>
<name>A0ABR3R7W0_9PLEO</name>
<comment type="caution">
    <text evidence="2">The sequence shown here is derived from an EMBL/GenBank/DDBJ whole genome shotgun (WGS) entry which is preliminary data.</text>
</comment>
<evidence type="ECO:0000313" key="2">
    <source>
        <dbReference type="EMBL" id="KAL1600519.1"/>
    </source>
</evidence>
<evidence type="ECO:0000313" key="3">
    <source>
        <dbReference type="Proteomes" id="UP001521785"/>
    </source>
</evidence>
<dbReference type="PANTHER" id="PTHR20978:SF0">
    <property type="entry name" value="SPLICING FACTOR 3B SUBUNIT 5"/>
    <property type="match status" value="1"/>
</dbReference>
<dbReference type="Pfam" id="PF07189">
    <property type="entry name" value="SF3b10"/>
    <property type="match status" value="1"/>
</dbReference>
<accession>A0ABR3R7W0</accession>
<dbReference type="InterPro" id="IPR009846">
    <property type="entry name" value="SF3b5/RDS3-10"/>
</dbReference>
<dbReference type="EMBL" id="JAKJXO020000009">
    <property type="protein sequence ID" value="KAL1600519.1"/>
    <property type="molecule type" value="Genomic_DNA"/>
</dbReference>
<feature type="compositionally biased region" description="Basic and acidic residues" evidence="1">
    <location>
        <begin position="96"/>
        <end position="127"/>
    </location>
</feature>
<gene>
    <name evidence="2" type="ORF">SLS60_006905</name>
</gene>
<sequence length="127" mass="14132">MADKLRAQQQLEALQARYIGIGSADTSRHEWTSNIARDSLASYIGHPPLLQYMSIGLGQPREKTRVQLLERMIQPVGPPPKSMNDTASAGTFGTGDRAHMRHEVSADGRNDTDRRKDPSPEVDSYKE</sequence>
<evidence type="ECO:0000256" key="1">
    <source>
        <dbReference type="SAM" id="MobiDB-lite"/>
    </source>
</evidence>